<reference evidence="1 2" key="1">
    <citation type="journal article" date="2004" name="Environ. Microbiol.">
        <title>The genome of Desulfotalea psychrophila, a sulfate-reducing bacterium from permanently cold Arctic sediments.</title>
        <authorList>
            <person name="Rabus R."/>
            <person name="Ruepp A."/>
            <person name="Frickey T."/>
            <person name="Rattei T."/>
            <person name="Fartmann B."/>
            <person name="Stark M."/>
            <person name="Bauer M."/>
            <person name="Zibat A."/>
            <person name="Lombardot T."/>
            <person name="Becker I."/>
            <person name="Amann J."/>
            <person name="Gellner K."/>
            <person name="Teeling H."/>
            <person name="Leuschner W.D."/>
            <person name="Gloeckner F.-O."/>
            <person name="Lupas A.N."/>
            <person name="Amann R."/>
            <person name="Klenk H.-P."/>
        </authorList>
    </citation>
    <scope>NUCLEOTIDE SEQUENCE [LARGE SCALE GENOMIC DNA]</scope>
    <source>
        <strain evidence="2">DSM 12343 / LSv54</strain>
        <plasmid evidence="2">large</plasmid>
    </source>
</reference>
<dbReference type="HOGENOM" id="CLU_1287113_0_0_7"/>
<evidence type="ECO:0000313" key="1">
    <source>
        <dbReference type="EMBL" id="CAG37896.1"/>
    </source>
</evidence>
<dbReference type="AlphaFoldDB" id="Q6AIF1"/>
<keyword evidence="2" id="KW-1185">Reference proteome</keyword>
<sequence length="214" mass="24150">MRLCKIEKQNINCGVVQKLQVAAGYHKPLCIKRLSMFVVFRNGENIEFADAEMSYLEELLNSIDTSLLSVTNKINSAGIQDVECLCDKGEYFIGVGFCAMQRYLFDTLMDIKLDAGLARELGPKSSNGVAVAQLIHSAANYWKHSPEWHIWLSELGSRSQNTVDKLLHGRESASYPLFDLLADLCNEDSLLLTKCLPYLIDWRLAIYEHVSNNI</sequence>
<dbReference type="STRING" id="177439.DPPB32"/>
<protein>
    <submittedName>
        <fullName evidence="1">Uncharacterized protein</fullName>
    </submittedName>
</protein>
<accession>Q6AIF1</accession>
<gene>
    <name evidence="1" type="ordered locus">DPPB32</name>
</gene>
<evidence type="ECO:0000313" key="2">
    <source>
        <dbReference type="Proteomes" id="UP000000602"/>
    </source>
</evidence>
<organism evidence="1 2">
    <name type="scientific">Desulfotalea psychrophila (strain LSv54 / DSM 12343)</name>
    <dbReference type="NCBI Taxonomy" id="177439"/>
    <lineage>
        <taxon>Bacteria</taxon>
        <taxon>Pseudomonadati</taxon>
        <taxon>Thermodesulfobacteriota</taxon>
        <taxon>Desulfobulbia</taxon>
        <taxon>Desulfobulbales</taxon>
        <taxon>Desulfocapsaceae</taxon>
        <taxon>Desulfotalea</taxon>
    </lineage>
</organism>
<geneLocation type="plasmid" evidence="2">
    <name>large</name>
</geneLocation>
<name>Q6AIF1_DESPS</name>
<dbReference type="Proteomes" id="UP000000602">
    <property type="component" value="Plasmid large"/>
</dbReference>
<dbReference type="KEGG" id="dps:DPPB32"/>
<proteinExistence type="predicted"/>
<dbReference type="EMBL" id="CR522871">
    <property type="protein sequence ID" value="CAG37896.1"/>
    <property type="molecule type" value="Genomic_DNA"/>
</dbReference>